<protein>
    <submittedName>
        <fullName evidence="1">Uncharacterized protein</fullName>
    </submittedName>
</protein>
<accession>X0SS23</accession>
<dbReference type="EMBL" id="BARS01000892">
    <property type="protein sequence ID" value="GAF83864.1"/>
    <property type="molecule type" value="Genomic_DNA"/>
</dbReference>
<name>X0SS23_9ZZZZ</name>
<proteinExistence type="predicted"/>
<sequence length="63" mass="7273">MDIPITDEDIRTFIRKNWINYPSQISLMQATIRLLWPGGPPTLGNERVVRVCLEENQNHPVVS</sequence>
<dbReference type="AlphaFoldDB" id="X0SS23"/>
<organism evidence="1">
    <name type="scientific">marine sediment metagenome</name>
    <dbReference type="NCBI Taxonomy" id="412755"/>
    <lineage>
        <taxon>unclassified sequences</taxon>
        <taxon>metagenomes</taxon>
        <taxon>ecological metagenomes</taxon>
    </lineage>
</organism>
<comment type="caution">
    <text evidence="1">The sequence shown here is derived from an EMBL/GenBank/DDBJ whole genome shotgun (WGS) entry which is preliminary data.</text>
</comment>
<gene>
    <name evidence="1" type="ORF">S01H1_01944</name>
</gene>
<evidence type="ECO:0000313" key="1">
    <source>
        <dbReference type="EMBL" id="GAF83864.1"/>
    </source>
</evidence>
<reference evidence="1" key="1">
    <citation type="journal article" date="2014" name="Front. Microbiol.">
        <title>High frequency of phylogenetically diverse reductive dehalogenase-homologous genes in deep subseafloor sedimentary metagenomes.</title>
        <authorList>
            <person name="Kawai M."/>
            <person name="Futagami T."/>
            <person name="Toyoda A."/>
            <person name="Takaki Y."/>
            <person name="Nishi S."/>
            <person name="Hori S."/>
            <person name="Arai W."/>
            <person name="Tsubouchi T."/>
            <person name="Morono Y."/>
            <person name="Uchiyama I."/>
            <person name="Ito T."/>
            <person name="Fujiyama A."/>
            <person name="Inagaki F."/>
            <person name="Takami H."/>
        </authorList>
    </citation>
    <scope>NUCLEOTIDE SEQUENCE</scope>
    <source>
        <strain evidence="1">Expedition CK06-06</strain>
    </source>
</reference>